<dbReference type="AlphaFoldDB" id="A0AAN9GBS4"/>
<dbReference type="InterPro" id="IPR036034">
    <property type="entry name" value="PDZ_sf"/>
</dbReference>
<gene>
    <name evidence="4" type="ORF">V1264_020642</name>
</gene>
<dbReference type="Gene3D" id="2.30.42.10">
    <property type="match status" value="2"/>
</dbReference>
<evidence type="ECO:0000259" key="2">
    <source>
        <dbReference type="PROSITE" id="PS50017"/>
    </source>
</evidence>
<dbReference type="GO" id="GO:0007165">
    <property type="term" value="P:signal transduction"/>
    <property type="evidence" value="ECO:0007669"/>
    <property type="project" value="InterPro"/>
</dbReference>
<dbReference type="SUPFAM" id="SSF47986">
    <property type="entry name" value="DEATH domain"/>
    <property type="match status" value="1"/>
</dbReference>
<proteinExistence type="predicted"/>
<name>A0AAN9GBS4_9CAEN</name>
<dbReference type="Proteomes" id="UP001374579">
    <property type="component" value="Unassembled WGS sequence"/>
</dbReference>
<keyword evidence="5" id="KW-1185">Reference proteome</keyword>
<dbReference type="InterPro" id="IPR001478">
    <property type="entry name" value="PDZ"/>
</dbReference>
<dbReference type="Pfam" id="PF00531">
    <property type="entry name" value="Death"/>
    <property type="match status" value="1"/>
</dbReference>
<feature type="compositionally biased region" description="Basic and acidic residues" evidence="1">
    <location>
        <begin position="182"/>
        <end position="195"/>
    </location>
</feature>
<dbReference type="InterPro" id="IPR011029">
    <property type="entry name" value="DEATH-like_dom_sf"/>
</dbReference>
<comment type="caution">
    <text evidence="4">The sequence shown here is derived from an EMBL/GenBank/DDBJ whole genome shotgun (WGS) entry which is preliminary data.</text>
</comment>
<feature type="region of interest" description="Disordered" evidence="1">
    <location>
        <begin position="133"/>
        <end position="218"/>
    </location>
</feature>
<dbReference type="EMBL" id="JBAMIC010000010">
    <property type="protein sequence ID" value="KAK7102422.1"/>
    <property type="molecule type" value="Genomic_DNA"/>
</dbReference>
<dbReference type="Pfam" id="PF00595">
    <property type="entry name" value="PDZ"/>
    <property type="match status" value="1"/>
</dbReference>
<feature type="compositionally biased region" description="Basic and acidic residues" evidence="1">
    <location>
        <begin position="1049"/>
        <end position="1058"/>
    </location>
</feature>
<accession>A0AAN9GBS4</accession>
<dbReference type="Gene3D" id="1.10.533.10">
    <property type="entry name" value="Death Domain, Fas"/>
    <property type="match status" value="1"/>
</dbReference>
<feature type="domain" description="PDZ" evidence="3">
    <location>
        <begin position="29"/>
        <end position="105"/>
    </location>
</feature>
<feature type="domain" description="PDZ" evidence="3">
    <location>
        <begin position="319"/>
        <end position="402"/>
    </location>
</feature>
<dbReference type="PROSITE" id="PS50017">
    <property type="entry name" value="DEATH_DOMAIN"/>
    <property type="match status" value="1"/>
</dbReference>
<evidence type="ECO:0000313" key="5">
    <source>
        <dbReference type="Proteomes" id="UP001374579"/>
    </source>
</evidence>
<dbReference type="SUPFAM" id="SSF50156">
    <property type="entry name" value="PDZ domain-like"/>
    <property type="match status" value="2"/>
</dbReference>
<feature type="compositionally biased region" description="Low complexity" evidence="1">
    <location>
        <begin position="1035"/>
        <end position="1044"/>
    </location>
</feature>
<dbReference type="CDD" id="cd00136">
    <property type="entry name" value="PDZ_canonical"/>
    <property type="match status" value="2"/>
</dbReference>
<protein>
    <recommendedName>
        <fullName evidence="6">PDZ domain-containing protein</fullName>
    </recommendedName>
</protein>
<dbReference type="InterPro" id="IPR000488">
    <property type="entry name" value="Death_dom"/>
</dbReference>
<evidence type="ECO:0000259" key="3">
    <source>
        <dbReference type="PROSITE" id="PS50106"/>
    </source>
</evidence>
<sequence>MGSTPESSRYLLSQLERRPDTVEWCSPQPVTLHRGADNKLGFHFKTYRNGSDKTLTVVVRVKPGCRIVSGLLDVGDRIINISNYDVTGLGEDAVKHVLKETPGALVHLQVSAMNRADPNSQVKRFLSFHSGASDNSVTASVDSAERPQVKRLAKSTSVETPPPSSPVNDFDQPGVTTPHSPRCMDPRNKDGDGGGKKGSPARYLSHLNPHSNGHIHSLPTRMEDDIILTDDIVLSEADGPHSLPPVLTPLPNTPCAHASSFFTNTVSTGIGGCSGTASFKSLGVEVCRAPGCSLQKMCLWHKFVLTYPQYVVWDPFTKTVTLDKKDSVSFGFKYKVKVHDGPPAEVFALVTEVVNGGVAWTQLLPGDWIRSINSTPVNTAKEAFHPDFRKLSSLRLVIQRPDGLSPKGEPRLRQQAKSMRVKLYIPPAPSSDPFSSFSPQPSNNLQPSPASYQQYVSPVRAGGDVGVVGRSRNPNPPVSPDLAVEQYPRLAQSPGEHILLNTLTRSVPPLNCTPSVVDKCVLPRARVVVCGAHGSAVDFVRGLFGEREGMSLNPEANVQSFHLSLHHSADFGTMVHPHPESLMQLIRDRELGGRQSQGGGLRCMNIELHVINDEEFFHHCSAWLLPSSALVLLTFNIHKLLNQPEPETRRLATMVHTVRACSDSLRSGAMNAPCPEVLLYGVPAGLQRDASAEEVQAIFYVTDAGSRLLEHHALAVPSVAVPACGESMAAARQKIFSICQDRVCEVPVHQPVVKVVDMLSGSSGVKVSGREVSALVSRVTGDADPVVLHAVVQDLLATGSLLACGGNKGSGQEFEDSYLLPANVFQALSSLLIKPFLDSYSPECRQKWFKVMTTGRASRSELLDLIASESNLLTLDLLELLGIAFRFQASSLGAKGDSGFAEDAVDFVIPYFLMDTANGSCESDGQRFVMTFDSYVTWRGYFDMLCRLSALPATEEVVLHGQYVCVVKHNGLRLVLHWRKSCDSNPVIVSAARLDHQAGEGSVTSQTLQRLFSFVVPPGTPFHFCPASTANPSGDLPSLLDLPRSVPPRPDHNEEDTPLKPVAASAESMANPRSPVRLTALPWSVLNNVAIHLSIPMPSGHDWKSVAGEAGKSIAEIQAYEVVKSTEVPAMTFLREWILTGTIQQFLDILDRLERPDIRDIITNHFESRANSQP</sequence>
<dbReference type="PROSITE" id="PS50106">
    <property type="entry name" value="PDZ"/>
    <property type="match status" value="2"/>
</dbReference>
<organism evidence="4 5">
    <name type="scientific">Littorina saxatilis</name>
    <dbReference type="NCBI Taxonomy" id="31220"/>
    <lineage>
        <taxon>Eukaryota</taxon>
        <taxon>Metazoa</taxon>
        <taxon>Spiralia</taxon>
        <taxon>Lophotrochozoa</taxon>
        <taxon>Mollusca</taxon>
        <taxon>Gastropoda</taxon>
        <taxon>Caenogastropoda</taxon>
        <taxon>Littorinimorpha</taxon>
        <taxon>Littorinoidea</taxon>
        <taxon>Littorinidae</taxon>
        <taxon>Littorina</taxon>
    </lineage>
</organism>
<evidence type="ECO:0000256" key="1">
    <source>
        <dbReference type="SAM" id="MobiDB-lite"/>
    </source>
</evidence>
<dbReference type="SMART" id="SM00228">
    <property type="entry name" value="PDZ"/>
    <property type="match status" value="2"/>
</dbReference>
<feature type="domain" description="Death" evidence="2">
    <location>
        <begin position="1088"/>
        <end position="1166"/>
    </location>
</feature>
<reference evidence="4 5" key="1">
    <citation type="submission" date="2024-02" db="EMBL/GenBank/DDBJ databases">
        <title>Chromosome-scale genome assembly of the rough periwinkle Littorina saxatilis.</title>
        <authorList>
            <person name="De Jode A."/>
            <person name="Faria R."/>
            <person name="Formenti G."/>
            <person name="Sims Y."/>
            <person name="Smith T.P."/>
            <person name="Tracey A."/>
            <person name="Wood J.M.D."/>
            <person name="Zagrodzka Z.B."/>
            <person name="Johannesson K."/>
            <person name="Butlin R.K."/>
            <person name="Leder E.H."/>
        </authorList>
    </citation>
    <scope>NUCLEOTIDE SEQUENCE [LARGE SCALE GENOMIC DNA]</scope>
    <source>
        <strain evidence="4">Snail1</strain>
        <tissue evidence="4">Muscle</tissue>
    </source>
</reference>
<evidence type="ECO:0000313" key="4">
    <source>
        <dbReference type="EMBL" id="KAK7102422.1"/>
    </source>
</evidence>
<evidence type="ECO:0008006" key="6">
    <source>
        <dbReference type="Google" id="ProtNLM"/>
    </source>
</evidence>
<feature type="region of interest" description="Disordered" evidence="1">
    <location>
        <begin position="1035"/>
        <end position="1058"/>
    </location>
</feature>